<name>A0A0K6IJW3_9GAMM</name>
<keyword evidence="3 5" id="KW-1133">Transmembrane helix</keyword>
<gene>
    <name evidence="6" type="ORF">Ga0061065_103250</name>
</gene>
<keyword evidence="2 5" id="KW-0812">Transmembrane</keyword>
<dbReference type="InterPro" id="IPR003825">
    <property type="entry name" value="Colicin-V_CvpA"/>
</dbReference>
<organism evidence="6 7">
    <name type="scientific">Marinomonas fungiae</name>
    <dbReference type="NCBI Taxonomy" id="1137284"/>
    <lineage>
        <taxon>Bacteria</taxon>
        <taxon>Pseudomonadati</taxon>
        <taxon>Pseudomonadota</taxon>
        <taxon>Gammaproteobacteria</taxon>
        <taxon>Oceanospirillales</taxon>
        <taxon>Oceanospirillaceae</taxon>
        <taxon>Marinomonas</taxon>
    </lineage>
</organism>
<dbReference type="PANTHER" id="PTHR36926">
    <property type="entry name" value="COLICIN V PRODUCTION PROTEIN"/>
    <property type="match status" value="1"/>
</dbReference>
<keyword evidence="7" id="KW-1185">Reference proteome</keyword>
<protein>
    <submittedName>
        <fullName evidence="6">Uncharacterized membrane protein, required for colicin V production</fullName>
    </submittedName>
</protein>
<dbReference type="EMBL" id="CYHG01000003">
    <property type="protein sequence ID" value="CUB03399.1"/>
    <property type="molecule type" value="Genomic_DNA"/>
</dbReference>
<comment type="subcellular location">
    <subcellularLocation>
        <location evidence="1">Membrane</location>
        <topology evidence="1">Multi-pass membrane protein</topology>
    </subcellularLocation>
</comment>
<feature type="transmembrane region" description="Helical" evidence="5">
    <location>
        <begin position="70"/>
        <end position="95"/>
    </location>
</feature>
<dbReference type="Pfam" id="PF02674">
    <property type="entry name" value="Colicin_V"/>
    <property type="match status" value="1"/>
</dbReference>
<dbReference type="AlphaFoldDB" id="A0A0K6IJW3"/>
<dbReference type="STRING" id="1137284.GCA_001418205_01249"/>
<dbReference type="GO" id="GO:0016020">
    <property type="term" value="C:membrane"/>
    <property type="evidence" value="ECO:0007669"/>
    <property type="project" value="UniProtKB-SubCell"/>
</dbReference>
<sequence>MEHIQSISTLDWVIIAVVAISTLISLKRGFVKEVMSLVTWVVAFIVAVKFTGPLQTLLIDQVQNDQIRYVVAFIALFIATLVIGALISFTLGSLIQATGLSSTDRVIGMLFGFVRGALVVVAFVSLLSLSPAIEKSEMWKSSQLVPQLVILKDWVRDMLGKGGEAFDSPLIERTLNS</sequence>
<dbReference type="PANTHER" id="PTHR36926:SF1">
    <property type="entry name" value="COLICIN V PRODUCTION PROTEIN"/>
    <property type="match status" value="1"/>
</dbReference>
<dbReference type="Proteomes" id="UP000182769">
    <property type="component" value="Unassembled WGS sequence"/>
</dbReference>
<evidence type="ECO:0000256" key="4">
    <source>
        <dbReference type="ARBA" id="ARBA00023136"/>
    </source>
</evidence>
<reference evidence="7" key="1">
    <citation type="submission" date="2015-08" db="EMBL/GenBank/DDBJ databases">
        <authorList>
            <person name="Varghese N."/>
        </authorList>
    </citation>
    <scope>NUCLEOTIDE SEQUENCE [LARGE SCALE GENOMIC DNA]</scope>
    <source>
        <strain evidence="7">JCM 18476</strain>
    </source>
</reference>
<evidence type="ECO:0000313" key="6">
    <source>
        <dbReference type="EMBL" id="CUB03399.1"/>
    </source>
</evidence>
<keyword evidence="4 5" id="KW-0472">Membrane</keyword>
<accession>A0A0K6IJW3</accession>
<dbReference type="GO" id="GO:0009403">
    <property type="term" value="P:toxin biosynthetic process"/>
    <property type="evidence" value="ECO:0007669"/>
    <property type="project" value="InterPro"/>
</dbReference>
<dbReference type="RefSeq" id="WP_055462357.1">
    <property type="nucleotide sequence ID" value="NZ_CYHG01000003.1"/>
</dbReference>
<dbReference type="InterPro" id="IPR052719">
    <property type="entry name" value="CvpA-like"/>
</dbReference>
<dbReference type="OrthoDB" id="9810601at2"/>
<feature type="transmembrane region" description="Helical" evidence="5">
    <location>
        <begin position="107"/>
        <end position="129"/>
    </location>
</feature>
<proteinExistence type="predicted"/>
<feature type="transmembrane region" description="Helical" evidence="5">
    <location>
        <begin position="12"/>
        <end position="31"/>
    </location>
</feature>
<evidence type="ECO:0000256" key="1">
    <source>
        <dbReference type="ARBA" id="ARBA00004141"/>
    </source>
</evidence>
<evidence type="ECO:0000256" key="2">
    <source>
        <dbReference type="ARBA" id="ARBA00022692"/>
    </source>
</evidence>
<evidence type="ECO:0000313" key="7">
    <source>
        <dbReference type="Proteomes" id="UP000182769"/>
    </source>
</evidence>
<evidence type="ECO:0000256" key="5">
    <source>
        <dbReference type="SAM" id="Phobius"/>
    </source>
</evidence>
<feature type="transmembrane region" description="Helical" evidence="5">
    <location>
        <begin position="37"/>
        <end position="58"/>
    </location>
</feature>
<evidence type="ECO:0000256" key="3">
    <source>
        <dbReference type="ARBA" id="ARBA00022989"/>
    </source>
</evidence>